<name>A0A2H1YKA0_9FLAO</name>
<sequence>MSIKEKLYEQCVIFVANRLKTVEEIISSNQKALQSETKSSAGDKHETGRAMLQLEMEKAGQQLHGIIKMKEILSKINTQNSQENSKIAHLGSLVKTTKNSFYLSISSGQLIIDNQPYFAVSVSSPIGRILLGKKQGDSFVFDTMEQKIVEIL</sequence>
<reference evidence="2" key="1">
    <citation type="submission" date="2017-11" db="EMBL/GenBank/DDBJ databases">
        <authorList>
            <person name="Duchaud E."/>
        </authorList>
    </citation>
    <scope>NUCLEOTIDE SEQUENCE [LARGE SCALE GENOMIC DNA]</scope>
    <source>
        <strain evidence="2">Tenacibaculum sp. TNO020</strain>
    </source>
</reference>
<proteinExistence type="predicted"/>
<evidence type="ECO:0000313" key="2">
    <source>
        <dbReference type="Proteomes" id="UP000234211"/>
    </source>
</evidence>
<evidence type="ECO:0000313" key="1">
    <source>
        <dbReference type="EMBL" id="SOS75936.1"/>
    </source>
</evidence>
<protein>
    <submittedName>
        <fullName evidence="1">3-oxoacyl-ACP synthase</fullName>
    </submittedName>
</protein>
<dbReference type="Proteomes" id="UP000234211">
    <property type="component" value="Unassembled WGS sequence"/>
</dbReference>
<dbReference type="OrthoDB" id="667380at2"/>
<dbReference type="EMBL" id="OENF01000042">
    <property type="protein sequence ID" value="SOS75936.1"/>
    <property type="molecule type" value="Genomic_DNA"/>
</dbReference>
<organism evidence="1 2">
    <name type="scientific">Tenacibaculum piscium</name>
    <dbReference type="NCBI Taxonomy" id="1458515"/>
    <lineage>
        <taxon>Bacteria</taxon>
        <taxon>Pseudomonadati</taxon>
        <taxon>Bacteroidota</taxon>
        <taxon>Flavobacteriia</taxon>
        <taxon>Flavobacteriales</taxon>
        <taxon>Flavobacteriaceae</taxon>
        <taxon>Tenacibaculum</taxon>
    </lineage>
</organism>
<dbReference type="AlphaFoldDB" id="A0A2H1YKA0"/>
<accession>A0A2H1YKA0</accession>
<keyword evidence="2" id="KW-1185">Reference proteome</keyword>
<dbReference type="RefSeq" id="WP_101918553.1">
    <property type="nucleotide sequence ID" value="NZ_JAJGWY010000004.1"/>
</dbReference>
<gene>
    <name evidence="1" type="ORF">TNO020_70245</name>
</gene>